<keyword evidence="3" id="KW-1185">Reference proteome</keyword>
<dbReference type="Proteomes" id="UP000070188">
    <property type="component" value="Unassembled WGS sequence"/>
</dbReference>
<reference evidence="3" key="1">
    <citation type="submission" date="2015-04" db="EMBL/GenBank/DDBJ databases">
        <title>Physiological reanalysis, assessment of diazotrophy, and genome sequences of multiple isolates of Streptomyces thermoautotrophicus.</title>
        <authorList>
            <person name="MacKellar D.C."/>
            <person name="Lieber L."/>
            <person name="Norman J."/>
            <person name="Bolger A."/>
            <person name="Tobin C."/>
            <person name="Murray J.W."/>
            <person name="Chang R."/>
            <person name="Ford T."/>
            <person name="Nguyen P.Q."/>
            <person name="Woodward J."/>
            <person name="Permingeat H."/>
            <person name="Joshi N.S."/>
            <person name="Silver P.A."/>
            <person name="Usadel B."/>
            <person name="Rutherford A.W."/>
            <person name="Friesen M."/>
            <person name="Prell J."/>
        </authorList>
    </citation>
    <scope>NUCLEOTIDE SEQUENCE [LARGE SCALE GENOMIC DNA]</scope>
    <source>
        <strain evidence="3">H1</strain>
    </source>
</reference>
<accession>A0A132MYR0</accession>
<feature type="compositionally biased region" description="Basic and acidic residues" evidence="1">
    <location>
        <begin position="66"/>
        <end position="94"/>
    </location>
</feature>
<name>A0A132MYR0_9ACTN</name>
<comment type="caution">
    <text evidence="2">The sequence shown here is derived from an EMBL/GenBank/DDBJ whole genome shotgun (WGS) entry which is preliminary data.</text>
</comment>
<gene>
    <name evidence="2" type="ORF">LI90_3903</name>
</gene>
<evidence type="ECO:0000313" key="2">
    <source>
        <dbReference type="EMBL" id="KWX02856.1"/>
    </source>
</evidence>
<proteinExistence type="predicted"/>
<feature type="compositionally biased region" description="Basic and acidic residues" evidence="1">
    <location>
        <begin position="36"/>
        <end position="55"/>
    </location>
</feature>
<sequence>MTAVTTQAEYLDLGRRGFSLGDQFVFSNDLYWHDWNDDNDDRGGGRGGDRGDDRGGGGAGGGGHGGDAKDAKGGDAKDAKGGDAKDAKGGDAKSVDTSGVKSEWYRRKIGSGGGVCTVISADRNRRGEFQCVVSYRLPRGQLTLQGLVRPEHDDWYNSLVGAHQNNFNNDHHRFSFVLAITGGTDRYRDASGEAKVTVSDRKHAKVELRIQRRS</sequence>
<evidence type="ECO:0000256" key="1">
    <source>
        <dbReference type="SAM" id="MobiDB-lite"/>
    </source>
</evidence>
<feature type="region of interest" description="Disordered" evidence="1">
    <location>
        <begin position="36"/>
        <end position="97"/>
    </location>
</feature>
<dbReference type="AlphaFoldDB" id="A0A132MYR0"/>
<evidence type="ECO:0000313" key="3">
    <source>
        <dbReference type="Proteomes" id="UP000070188"/>
    </source>
</evidence>
<dbReference type="Gene3D" id="2.40.480.10">
    <property type="entry name" value="Allene oxide cyclase-like"/>
    <property type="match status" value="1"/>
</dbReference>
<protein>
    <submittedName>
        <fullName evidence="2">Uncharacterized protein</fullName>
    </submittedName>
</protein>
<dbReference type="EMBL" id="LAXD01000001">
    <property type="protein sequence ID" value="KWX02856.1"/>
    <property type="molecule type" value="Genomic_DNA"/>
</dbReference>
<feature type="compositionally biased region" description="Gly residues" evidence="1">
    <location>
        <begin position="56"/>
        <end position="65"/>
    </location>
</feature>
<organism evidence="2 3">
    <name type="scientific">Carbonactinospora thermoautotrophica</name>
    <dbReference type="NCBI Taxonomy" id="1469144"/>
    <lineage>
        <taxon>Bacteria</taxon>
        <taxon>Bacillati</taxon>
        <taxon>Actinomycetota</taxon>
        <taxon>Actinomycetes</taxon>
        <taxon>Kitasatosporales</taxon>
        <taxon>Carbonactinosporaceae</taxon>
        <taxon>Carbonactinospora</taxon>
    </lineage>
</organism>
<dbReference type="InterPro" id="IPR044859">
    <property type="entry name" value="Allene_oxi_cyc_Dirigent"/>
</dbReference>
<dbReference type="OrthoDB" id="5195420at2"/>
<dbReference type="PATRIC" id="fig|1469144.10.peg.4185"/>
<dbReference type="RefSeq" id="WP_066890122.1">
    <property type="nucleotide sequence ID" value="NZ_LAXD01000001.1"/>
</dbReference>